<keyword evidence="4 7" id="KW-0560">Oxidoreductase</keyword>
<dbReference type="Proteomes" id="UP000033699">
    <property type="component" value="Unassembled WGS sequence"/>
</dbReference>
<dbReference type="InterPro" id="IPR001128">
    <property type="entry name" value="Cyt_P450"/>
</dbReference>
<comment type="caution">
    <text evidence="8">The sequence shown here is derived from an EMBL/GenBank/DDBJ whole genome shotgun (WGS) entry which is preliminary data.</text>
</comment>
<dbReference type="OrthoDB" id="5500002at2"/>
<evidence type="ECO:0000256" key="2">
    <source>
        <dbReference type="ARBA" id="ARBA00022617"/>
    </source>
</evidence>
<gene>
    <name evidence="8" type="ORF">VM95_18950</name>
</gene>
<dbReference type="PANTHER" id="PTHR46696:SF1">
    <property type="entry name" value="CYTOCHROME P450 YJIB-RELATED"/>
    <property type="match status" value="1"/>
</dbReference>
<dbReference type="PATRIC" id="fig|359131.3.peg.4432"/>
<dbReference type="CDD" id="cd11029">
    <property type="entry name" value="CYP107-like"/>
    <property type="match status" value="1"/>
</dbReference>
<evidence type="ECO:0000256" key="1">
    <source>
        <dbReference type="ARBA" id="ARBA00010617"/>
    </source>
</evidence>
<dbReference type="EMBL" id="JZKH01000037">
    <property type="protein sequence ID" value="KJS60752.1"/>
    <property type="molecule type" value="Genomic_DNA"/>
</dbReference>
<evidence type="ECO:0000256" key="6">
    <source>
        <dbReference type="ARBA" id="ARBA00023033"/>
    </source>
</evidence>
<dbReference type="PROSITE" id="PS00086">
    <property type="entry name" value="CYTOCHROME_P450"/>
    <property type="match status" value="1"/>
</dbReference>
<dbReference type="GO" id="GO:0005506">
    <property type="term" value="F:iron ion binding"/>
    <property type="evidence" value="ECO:0007669"/>
    <property type="project" value="InterPro"/>
</dbReference>
<keyword evidence="9" id="KW-1185">Reference proteome</keyword>
<dbReference type="PRINTS" id="PR00359">
    <property type="entry name" value="BP450"/>
</dbReference>
<comment type="similarity">
    <text evidence="1 7">Belongs to the cytochrome P450 family.</text>
</comment>
<name>A0A0F2TGB4_STRR3</name>
<dbReference type="InterPro" id="IPR036396">
    <property type="entry name" value="Cyt_P450_sf"/>
</dbReference>
<dbReference type="AlphaFoldDB" id="A0A0F2TGB4"/>
<dbReference type="Gene3D" id="1.10.630.10">
    <property type="entry name" value="Cytochrome P450"/>
    <property type="match status" value="1"/>
</dbReference>
<evidence type="ECO:0000313" key="9">
    <source>
        <dbReference type="Proteomes" id="UP000033699"/>
    </source>
</evidence>
<dbReference type="GO" id="GO:0020037">
    <property type="term" value="F:heme binding"/>
    <property type="evidence" value="ECO:0007669"/>
    <property type="project" value="InterPro"/>
</dbReference>
<dbReference type="InterPro" id="IPR017972">
    <property type="entry name" value="Cyt_P450_CS"/>
</dbReference>
<organism evidence="8 9">
    <name type="scientific">Streptomyces rubellomurinus (strain ATCC 31215)</name>
    <dbReference type="NCBI Taxonomy" id="359131"/>
    <lineage>
        <taxon>Bacteria</taxon>
        <taxon>Bacillati</taxon>
        <taxon>Actinomycetota</taxon>
        <taxon>Actinomycetes</taxon>
        <taxon>Kitasatosporales</taxon>
        <taxon>Streptomycetaceae</taxon>
        <taxon>Streptomyces</taxon>
    </lineage>
</organism>
<dbReference type="RefSeq" id="WP_045698341.1">
    <property type="nucleotide sequence ID" value="NZ_JZKH01000037.1"/>
</dbReference>
<reference evidence="8 9" key="1">
    <citation type="submission" date="2015-02" db="EMBL/GenBank/DDBJ databases">
        <authorList>
            <person name="Ju K.-S."/>
            <person name="Doroghazi J.R."/>
            <person name="Metcalf W."/>
        </authorList>
    </citation>
    <scope>NUCLEOTIDE SEQUENCE [LARGE SCALE GENOMIC DNA]</scope>
    <source>
        <strain evidence="8 9">ATCC 31215</strain>
    </source>
</reference>
<dbReference type="FunFam" id="1.10.630.10:FF:000018">
    <property type="entry name" value="Cytochrome P450 monooxygenase"/>
    <property type="match status" value="1"/>
</dbReference>
<dbReference type="PRINTS" id="PR00385">
    <property type="entry name" value="P450"/>
</dbReference>
<keyword evidence="6 7" id="KW-0503">Monooxygenase</keyword>
<dbReference type="GO" id="GO:0016705">
    <property type="term" value="F:oxidoreductase activity, acting on paired donors, with incorporation or reduction of molecular oxygen"/>
    <property type="evidence" value="ECO:0007669"/>
    <property type="project" value="InterPro"/>
</dbReference>
<evidence type="ECO:0000256" key="4">
    <source>
        <dbReference type="ARBA" id="ARBA00023002"/>
    </source>
</evidence>
<keyword evidence="5 7" id="KW-0408">Iron</keyword>
<protein>
    <submittedName>
        <fullName evidence="8">Cytochrome P450</fullName>
    </submittedName>
</protein>
<evidence type="ECO:0000256" key="3">
    <source>
        <dbReference type="ARBA" id="ARBA00022723"/>
    </source>
</evidence>
<dbReference type="GO" id="GO:0004497">
    <property type="term" value="F:monooxygenase activity"/>
    <property type="evidence" value="ECO:0007669"/>
    <property type="project" value="UniProtKB-KW"/>
</dbReference>
<dbReference type="SUPFAM" id="SSF48264">
    <property type="entry name" value="Cytochrome P450"/>
    <property type="match status" value="1"/>
</dbReference>
<accession>A0A0F2TGB4</accession>
<proteinExistence type="inferred from homology"/>
<evidence type="ECO:0000256" key="5">
    <source>
        <dbReference type="ARBA" id="ARBA00023004"/>
    </source>
</evidence>
<dbReference type="PANTHER" id="PTHR46696">
    <property type="entry name" value="P450, PUTATIVE (EUROFUNG)-RELATED"/>
    <property type="match status" value="1"/>
</dbReference>
<keyword evidence="2 7" id="KW-0349">Heme</keyword>
<keyword evidence="3 7" id="KW-0479">Metal-binding</keyword>
<dbReference type="InterPro" id="IPR002397">
    <property type="entry name" value="Cyt_P450_B"/>
</dbReference>
<sequence length="404" mass="42887">MTAAPAPIALDPLARDNAAEGALLRAAGPAVPVVLPGGVAAWAVTRHAAARDLLTDARLVKDARHWAAYQRGEVSRTWPLIGLAVPGPSMVTTDGAEHRRLRALVAQAFTPRRVELMRPRVEEVTRALLDGLAAGESVVDLKNAFAFPLPMTVICSLLGVPESDHGTLRDLYERFFGIKPNPEGIQATVAGLNAFVNNLVAQRRSAPGEDLASALLAADAEGGALTDAEAAATLRVIIAAGHETTVNLIGNAVRALLAHPDQLALVRSGQVSWDAVVEESLRWTPPTSNFLFRFAAEDIPVGEVVIPAGEPVLVSYNAIGRDPLQHGVTAELFDVTRDPIRHLSFGHGPHVCPGSPLARLEAGVALPALFERFPELSLAVPDGELRPSPSMVVNSLLELPVRLY</sequence>
<evidence type="ECO:0000313" key="8">
    <source>
        <dbReference type="EMBL" id="KJS60752.1"/>
    </source>
</evidence>
<evidence type="ECO:0000256" key="7">
    <source>
        <dbReference type="RuleBase" id="RU000461"/>
    </source>
</evidence>
<dbReference type="Pfam" id="PF00067">
    <property type="entry name" value="p450"/>
    <property type="match status" value="1"/>
</dbReference>